<name>A0A0C1QU92_9CLOT</name>
<dbReference type="Proteomes" id="UP000031366">
    <property type="component" value="Unassembled WGS sequence"/>
</dbReference>
<dbReference type="PRINTS" id="PR01490">
    <property type="entry name" value="RTXTOXIND"/>
</dbReference>
<evidence type="ECO:0000313" key="11">
    <source>
        <dbReference type="Proteomes" id="UP000031366"/>
    </source>
</evidence>
<feature type="coiled-coil region" evidence="6">
    <location>
        <begin position="249"/>
        <end position="333"/>
    </location>
</feature>
<keyword evidence="5 7" id="KW-0472">Membrane</keyword>
<feature type="coiled-coil region" evidence="6">
    <location>
        <begin position="162"/>
        <end position="216"/>
    </location>
</feature>
<dbReference type="STRING" id="29341.RSJ17_05725"/>
<feature type="coiled-coil region" evidence="6">
    <location>
        <begin position="493"/>
        <end position="615"/>
    </location>
</feature>
<dbReference type="InterPro" id="IPR058982">
    <property type="entry name" value="Beta-barrel_AprE"/>
</dbReference>
<keyword evidence="4 7" id="KW-1133">Transmembrane helix</keyword>
<feature type="transmembrane region" description="Helical" evidence="7">
    <location>
        <begin position="25"/>
        <end position="46"/>
    </location>
</feature>
<dbReference type="InterPro" id="IPR058794">
    <property type="entry name" value="HB_LcnD"/>
</dbReference>
<dbReference type="AlphaFoldDB" id="A0A0C1QU92"/>
<evidence type="ECO:0000256" key="1">
    <source>
        <dbReference type="ARBA" id="ARBA00004167"/>
    </source>
</evidence>
<evidence type="ECO:0000259" key="9">
    <source>
        <dbReference type="Pfam" id="PF26002"/>
    </source>
</evidence>
<keyword evidence="6" id="KW-0175">Coiled coil</keyword>
<dbReference type="PANTHER" id="PTHR30386">
    <property type="entry name" value="MEMBRANE FUSION SUBUNIT OF EMRAB-TOLC MULTIDRUG EFFLUX PUMP"/>
    <property type="match status" value="1"/>
</dbReference>
<keyword evidence="11" id="KW-1185">Reference proteome</keyword>
<dbReference type="Pfam" id="PF26002">
    <property type="entry name" value="Beta-barrel_AprE"/>
    <property type="match status" value="1"/>
</dbReference>
<reference evidence="10 11" key="1">
    <citation type="journal article" date="2015" name="Infect. Genet. Evol.">
        <title>Genomic sequences of six botulinum neurotoxin-producing strains representing three clostridial species illustrate the mobility and diversity of botulinum neurotoxin genes.</title>
        <authorList>
            <person name="Smith T.J."/>
            <person name="Hill K.K."/>
            <person name="Xie G."/>
            <person name="Foley B.T."/>
            <person name="Williamson C.H."/>
            <person name="Foster J.T."/>
            <person name="Johnson S.L."/>
            <person name="Chertkov O."/>
            <person name="Teshima H."/>
            <person name="Gibbons H.S."/>
            <person name="Johnsky L.A."/>
            <person name="Karavis M.A."/>
            <person name="Smith L.A."/>
        </authorList>
    </citation>
    <scope>NUCLEOTIDE SEQUENCE [LARGE SCALE GENOMIC DNA]</scope>
    <source>
        <strain evidence="10 11">CDC 2741</strain>
    </source>
</reference>
<evidence type="ECO:0000256" key="4">
    <source>
        <dbReference type="ARBA" id="ARBA00022989"/>
    </source>
</evidence>
<dbReference type="Gene3D" id="2.40.50.100">
    <property type="match status" value="1"/>
</dbReference>
<feature type="domain" description="LcnD-like long helical bundle" evidence="8">
    <location>
        <begin position="105"/>
        <end position="309"/>
    </location>
</feature>
<evidence type="ECO:0000313" key="10">
    <source>
        <dbReference type="EMBL" id="KIE44597.1"/>
    </source>
</evidence>
<comment type="subcellular location">
    <subcellularLocation>
        <location evidence="1">Membrane</location>
        <topology evidence="1">Single-pass membrane protein</topology>
    </subcellularLocation>
</comment>
<evidence type="ECO:0000256" key="2">
    <source>
        <dbReference type="ARBA" id="ARBA00009477"/>
    </source>
</evidence>
<dbReference type="InterPro" id="IPR050739">
    <property type="entry name" value="MFP"/>
</dbReference>
<evidence type="ECO:0000256" key="7">
    <source>
        <dbReference type="SAM" id="Phobius"/>
    </source>
</evidence>
<dbReference type="Gene3D" id="1.10.287.470">
    <property type="entry name" value="Helix hairpin bin"/>
    <property type="match status" value="1"/>
</dbReference>
<dbReference type="GO" id="GO:0016020">
    <property type="term" value="C:membrane"/>
    <property type="evidence" value="ECO:0007669"/>
    <property type="project" value="UniProtKB-SubCell"/>
</dbReference>
<keyword evidence="3 7" id="KW-0812">Transmembrane</keyword>
<dbReference type="PANTHER" id="PTHR30386:SF26">
    <property type="entry name" value="TRANSPORT PROTEIN COMB"/>
    <property type="match status" value="1"/>
</dbReference>
<dbReference type="RefSeq" id="WP_039636518.1">
    <property type="nucleotide sequence ID" value="NZ_AYSO01000020.1"/>
</dbReference>
<accession>A0A0C1QU92</accession>
<feature type="coiled-coil region" evidence="6">
    <location>
        <begin position="393"/>
        <end position="440"/>
    </location>
</feature>
<feature type="domain" description="AprE-like beta-barrel" evidence="9">
    <location>
        <begin position="739"/>
        <end position="827"/>
    </location>
</feature>
<dbReference type="Gene3D" id="2.40.30.170">
    <property type="match status" value="1"/>
</dbReference>
<evidence type="ECO:0000256" key="3">
    <source>
        <dbReference type="ARBA" id="ARBA00022692"/>
    </source>
</evidence>
<dbReference type="EMBL" id="AYSO01000020">
    <property type="protein sequence ID" value="KIE44597.1"/>
    <property type="molecule type" value="Genomic_DNA"/>
</dbReference>
<comment type="similarity">
    <text evidence="2">Belongs to the membrane fusion protein (MFP) (TC 8.A.1) family.</text>
</comment>
<dbReference type="OrthoDB" id="357309at2"/>
<dbReference type="Pfam" id="PF25887">
    <property type="entry name" value="HB_LcnD"/>
    <property type="match status" value="1"/>
</dbReference>
<gene>
    <name evidence="10" type="ORF">U732_585</name>
</gene>
<sequence length="844" mass="98732">MKNVIQNIEEITDSRELLESKPHPFTISFAYILVTILVVALIWSYFGEIDVVVKSNGVVRPNEQENRIVNKVYGKIESINIEDGKKVKKGDVLYTIEYANFNVEQKAMYNELKELNKENDNLKKFRKSIIDNKNYFNDGIENEKDYYRKFLKYQIDYKKLNLENKQEEIKFSQDKKDKLLNKKAIGERLNNTQKDIDNLKSLEKAIKENKKSLSSKSNLFNNKFVDYKTSIDKFENMIIQKRLVLESVMDKEKQTLINNEKELEDLNLKLNNAKLDLEKFKNDYMSNIVASIENNEKNIEDIQYSIKSTDNKIDELKDEVRYLKLLKDSIKENRNLFSKSDVKKESIYYRKYKDYQYNMEKLQNNVTSSSKIYDEKTLENAMLDIEKYRNEYLVSLNKSINEIKIELENLSESSSKKAVLEEVINNLKVLEQSIKQDKNLFPSSNGEYYNQFLNYDLDMKKLKNKVEQIKNGDGGKETENANIAMEKYKNEFLLSLDDNINKNQTTLKELEVKLSQDENKVDNLRKTNSNLITLQKSIEENKNKFSKSDKEYYNKFSVYISNIDKLKNDISECENSINNTQIKQKNSISNIQKELKSAELMLKEEKLNLLKYDNEFSLNINVEIDNNVKMLSKLQIDLEQNIEDSKMEQINDEYSKNMLNKYQTDILIDIDNNIKSDEIKIKELEKNLKAININIDDCIVKAPMDGVINMIKDITIQELLQNGTEVATIIPDSSLRYKVQLYVSNKDIADIKVGDEVKYHFEAIPYKEYGECLGTISKISADARIDQQSGISYYAVETYVENKPLYSYKGDKAEIKLGMSCEAQIITKQKKILHYLLEKLNLKK</sequence>
<organism evidence="10 11">
    <name type="scientific">Clostridium argentinense CDC 2741</name>
    <dbReference type="NCBI Taxonomy" id="1418104"/>
    <lineage>
        <taxon>Bacteria</taxon>
        <taxon>Bacillati</taxon>
        <taxon>Bacillota</taxon>
        <taxon>Clostridia</taxon>
        <taxon>Eubacteriales</taxon>
        <taxon>Clostridiaceae</taxon>
        <taxon>Clostridium</taxon>
    </lineage>
</organism>
<evidence type="ECO:0000256" key="5">
    <source>
        <dbReference type="ARBA" id="ARBA00023136"/>
    </source>
</evidence>
<feature type="coiled-coil region" evidence="6">
    <location>
        <begin position="98"/>
        <end position="132"/>
    </location>
</feature>
<comment type="caution">
    <text evidence="10">The sequence shown here is derived from an EMBL/GenBank/DDBJ whole genome shotgun (WGS) entry which is preliminary data.</text>
</comment>
<protein>
    <submittedName>
        <fullName evidence="10">Biotin-lipoyl like family protein</fullName>
    </submittedName>
</protein>
<evidence type="ECO:0000259" key="8">
    <source>
        <dbReference type="Pfam" id="PF25887"/>
    </source>
</evidence>
<evidence type="ECO:0000256" key="6">
    <source>
        <dbReference type="SAM" id="Coils"/>
    </source>
</evidence>
<dbReference type="SUPFAM" id="SSF111369">
    <property type="entry name" value="HlyD-like secretion proteins"/>
    <property type="match status" value="1"/>
</dbReference>
<proteinExistence type="inferred from homology"/>
<feature type="coiled-coil region" evidence="6">
    <location>
        <begin position="667"/>
        <end position="701"/>
    </location>
</feature>